<sequence length="59" mass="7133">EDKPNLICREINKKFNLFLKMPVFKFKVANSHQANVCLHNYYRFVFIYIQSLLKSTENH</sequence>
<comment type="caution">
    <text evidence="1">The sequence shown here is derived from an EMBL/GenBank/DDBJ whole genome shotgun (WGS) entry which is preliminary data.</text>
</comment>
<accession>A0A3M7P1G9</accession>
<gene>
    <name evidence="1" type="ORF">BpHYR1_022645</name>
</gene>
<protein>
    <submittedName>
        <fullName evidence="1">Uncharacterized protein</fullName>
    </submittedName>
</protein>
<keyword evidence="2" id="KW-1185">Reference proteome</keyword>
<dbReference type="EMBL" id="REGN01014179">
    <property type="protein sequence ID" value="RMZ92948.1"/>
    <property type="molecule type" value="Genomic_DNA"/>
</dbReference>
<feature type="non-terminal residue" evidence="1">
    <location>
        <position position="1"/>
    </location>
</feature>
<organism evidence="1 2">
    <name type="scientific">Brachionus plicatilis</name>
    <name type="common">Marine rotifer</name>
    <name type="synonym">Brachionus muelleri</name>
    <dbReference type="NCBI Taxonomy" id="10195"/>
    <lineage>
        <taxon>Eukaryota</taxon>
        <taxon>Metazoa</taxon>
        <taxon>Spiralia</taxon>
        <taxon>Gnathifera</taxon>
        <taxon>Rotifera</taxon>
        <taxon>Eurotatoria</taxon>
        <taxon>Monogononta</taxon>
        <taxon>Pseudotrocha</taxon>
        <taxon>Ploima</taxon>
        <taxon>Brachionidae</taxon>
        <taxon>Brachionus</taxon>
    </lineage>
</organism>
<name>A0A3M7P1G9_BRAPC</name>
<proteinExistence type="predicted"/>
<dbReference type="Proteomes" id="UP000276133">
    <property type="component" value="Unassembled WGS sequence"/>
</dbReference>
<evidence type="ECO:0000313" key="2">
    <source>
        <dbReference type="Proteomes" id="UP000276133"/>
    </source>
</evidence>
<evidence type="ECO:0000313" key="1">
    <source>
        <dbReference type="EMBL" id="RMZ92948.1"/>
    </source>
</evidence>
<reference evidence="1 2" key="1">
    <citation type="journal article" date="2018" name="Sci. Rep.">
        <title>Genomic signatures of local adaptation to the degree of environmental predictability in rotifers.</title>
        <authorList>
            <person name="Franch-Gras L."/>
            <person name="Hahn C."/>
            <person name="Garcia-Roger E.M."/>
            <person name="Carmona M.J."/>
            <person name="Serra M."/>
            <person name="Gomez A."/>
        </authorList>
    </citation>
    <scope>NUCLEOTIDE SEQUENCE [LARGE SCALE GENOMIC DNA]</scope>
    <source>
        <strain evidence="1">HYR1</strain>
    </source>
</reference>
<dbReference type="AlphaFoldDB" id="A0A3M7P1G9"/>